<evidence type="ECO:0000313" key="3">
    <source>
        <dbReference type="Proteomes" id="UP001157006"/>
    </source>
</evidence>
<keyword evidence="3" id="KW-1185">Reference proteome</keyword>
<evidence type="ECO:0000313" key="2">
    <source>
        <dbReference type="EMBL" id="CAI8603245.1"/>
    </source>
</evidence>
<name>A0AAV0ZY57_VICFA</name>
<dbReference type="EMBL" id="OX451738">
    <property type="protein sequence ID" value="CAI8603245.1"/>
    <property type="molecule type" value="Genomic_DNA"/>
</dbReference>
<dbReference type="PANTHER" id="PTHR33390:SF4">
    <property type="entry name" value="STRESS UP-REGULATED NOD 19-RELATED"/>
    <property type="match status" value="1"/>
</dbReference>
<evidence type="ECO:0000256" key="1">
    <source>
        <dbReference type="SAM" id="SignalP"/>
    </source>
</evidence>
<organism evidence="2 3">
    <name type="scientific">Vicia faba</name>
    <name type="common">Broad bean</name>
    <name type="synonym">Faba vulgaris</name>
    <dbReference type="NCBI Taxonomy" id="3906"/>
    <lineage>
        <taxon>Eukaryota</taxon>
        <taxon>Viridiplantae</taxon>
        <taxon>Streptophyta</taxon>
        <taxon>Embryophyta</taxon>
        <taxon>Tracheophyta</taxon>
        <taxon>Spermatophyta</taxon>
        <taxon>Magnoliopsida</taxon>
        <taxon>eudicotyledons</taxon>
        <taxon>Gunneridae</taxon>
        <taxon>Pentapetalae</taxon>
        <taxon>rosids</taxon>
        <taxon>fabids</taxon>
        <taxon>Fabales</taxon>
        <taxon>Fabaceae</taxon>
        <taxon>Papilionoideae</taxon>
        <taxon>50 kb inversion clade</taxon>
        <taxon>NPAAA clade</taxon>
        <taxon>Hologalegina</taxon>
        <taxon>IRL clade</taxon>
        <taxon>Fabeae</taxon>
        <taxon>Vicia</taxon>
    </lineage>
</organism>
<sequence length="415" mass="47214">MQVNTRFISKAFLFSLSIIVILSSTTYSQQNKNLNQIKSTTYLSEKFELGPGEVLAKGIEDIEFPSGHIGVKSFDVDLVDEQGNSVPLYETYIHHWFAIRYHLNKDKNMSHDIYDHSKPFGGPDYKRNDGTCNTWILPHYWGLGSESRGTSSKLPDPFAVELGNPANITEGWEEKWLFSIMVIDTRGTEDRKSCSECRCDQFNLPENFYNETKDIHGKPLSHEYKGGIFCCQNYFQCKLKNGFQAPYRKLALRYTITWIDWDQHQIPVRFYVLDSTDRVIINGSEVIHDCQAEYTIPENNSIDLVHVQKASIPMKKGGYLIYGTAHMHTGVVNATLYGQDGRILCTSTPRYGTGNEAGNEKGYAVGMSVCYPKLGSIKINDGETVIMESRYKNEFLTGAMGHMYFYLADRLPHTT</sequence>
<gene>
    <name evidence="2" type="ORF">VFH_III077920</name>
</gene>
<feature type="signal peptide" evidence="1">
    <location>
        <begin position="1"/>
        <end position="28"/>
    </location>
</feature>
<keyword evidence="1" id="KW-0732">Signal</keyword>
<dbReference type="Proteomes" id="UP001157006">
    <property type="component" value="Chromosome 3"/>
</dbReference>
<evidence type="ECO:0008006" key="4">
    <source>
        <dbReference type="Google" id="ProtNLM"/>
    </source>
</evidence>
<dbReference type="AlphaFoldDB" id="A0AAV0ZY57"/>
<dbReference type="PANTHER" id="PTHR33390">
    <property type="entry name" value="STRESS UP-REGULATED NOD 19 PROTEIN"/>
    <property type="match status" value="1"/>
</dbReference>
<dbReference type="InterPro" id="IPR011692">
    <property type="entry name" value="Stress_up-reg_Nod19"/>
</dbReference>
<dbReference type="Pfam" id="PF07712">
    <property type="entry name" value="SURNod19"/>
    <property type="match status" value="1"/>
</dbReference>
<feature type="chain" id="PRO_5043841391" description="Stress up-regulated Nod 19" evidence="1">
    <location>
        <begin position="29"/>
        <end position="415"/>
    </location>
</feature>
<proteinExistence type="predicted"/>
<reference evidence="2 3" key="1">
    <citation type="submission" date="2023-01" db="EMBL/GenBank/DDBJ databases">
        <authorList>
            <person name="Kreplak J."/>
        </authorList>
    </citation>
    <scope>NUCLEOTIDE SEQUENCE [LARGE SCALE GENOMIC DNA]</scope>
</reference>
<protein>
    <recommendedName>
        <fullName evidence="4">Stress up-regulated Nod 19</fullName>
    </recommendedName>
</protein>
<accession>A0AAV0ZY57</accession>